<evidence type="ECO:0000256" key="6">
    <source>
        <dbReference type="ARBA" id="ARBA00023187"/>
    </source>
</evidence>
<organism evidence="10 11">
    <name type="scientific">Batrachochytrium dendrobatidis (strain JEL423)</name>
    <dbReference type="NCBI Taxonomy" id="403673"/>
    <lineage>
        <taxon>Eukaryota</taxon>
        <taxon>Fungi</taxon>
        <taxon>Fungi incertae sedis</taxon>
        <taxon>Chytridiomycota</taxon>
        <taxon>Chytridiomycota incertae sedis</taxon>
        <taxon>Chytridiomycetes</taxon>
        <taxon>Rhizophydiales</taxon>
        <taxon>Rhizophydiales incertae sedis</taxon>
        <taxon>Batrachochytrium</taxon>
    </lineage>
</organism>
<dbReference type="InterPro" id="IPR007590">
    <property type="entry name" value="Saf4/Yju2"/>
</dbReference>
<dbReference type="GO" id="GO:0071006">
    <property type="term" value="C:U2-type catalytic step 1 spliceosome"/>
    <property type="evidence" value="ECO:0007669"/>
    <property type="project" value="UniProtKB-UniRule"/>
</dbReference>
<comment type="subcellular location">
    <subcellularLocation>
        <location evidence="1 8">Nucleus</location>
    </subcellularLocation>
</comment>
<keyword evidence="4 8" id="KW-0747">Spliceosome</keyword>
<feature type="binding site" evidence="8">
    <location>
        <position position="80"/>
    </location>
    <ligand>
        <name>Zn(2+)</name>
        <dbReference type="ChEBI" id="CHEBI:29105"/>
    </ligand>
</feature>
<feature type="region of interest" description="Disordered" evidence="9">
    <location>
        <begin position="145"/>
        <end position="167"/>
    </location>
</feature>
<dbReference type="STRING" id="403673.A0A177WQP1"/>
<dbReference type="Proteomes" id="UP000077115">
    <property type="component" value="Unassembled WGS sequence"/>
</dbReference>
<accession>A0A177WQP1</accession>
<evidence type="ECO:0000313" key="10">
    <source>
        <dbReference type="EMBL" id="OAJ42212.1"/>
    </source>
</evidence>
<dbReference type="GO" id="GO:0046872">
    <property type="term" value="F:metal ion binding"/>
    <property type="evidence" value="ECO:0007669"/>
    <property type="project" value="UniProtKB-KW"/>
</dbReference>
<keyword evidence="7 8" id="KW-0539">Nucleus</keyword>
<dbReference type="HAMAP" id="MF_03226">
    <property type="entry name" value="YJU2"/>
    <property type="match status" value="1"/>
</dbReference>
<evidence type="ECO:0000256" key="8">
    <source>
        <dbReference type="HAMAP-Rule" id="MF_03226"/>
    </source>
</evidence>
<protein>
    <recommendedName>
        <fullName evidence="8">Splicing factor YJU2</fullName>
    </recommendedName>
</protein>
<feature type="binding site" evidence="8">
    <location>
        <position position="117"/>
    </location>
    <ligand>
        <name>Zn(2+)</name>
        <dbReference type="ChEBI" id="CHEBI:29105"/>
    </ligand>
</feature>
<gene>
    <name evidence="10" type="ORF">BDEG_25699</name>
</gene>
<dbReference type="PANTHER" id="PTHR12111">
    <property type="entry name" value="SPLICING FACTOR YJU2"/>
    <property type="match status" value="1"/>
</dbReference>
<evidence type="ECO:0000256" key="3">
    <source>
        <dbReference type="ARBA" id="ARBA00022723"/>
    </source>
</evidence>
<name>A0A177WQP1_BATDL</name>
<sequence>MCKSTRVDSTSQKLNLFPRDFHIGFCCHFNNILDLKTLKFLNKYFPPDFDPSKIPRRKVVKEEQQKVRLMAPFSMQCSSCGDYIYKGKKFNARKERSMGEKYLNIQIYRFYIRCPKCAAEITFKTDPRNSDYVAEHGAVRNFEPWRDQSSVQDALESERANEEENNPMRALENRTMDSKREMDILDALDEIRTKNAHLERVRSTNQGDIPVDHAEEMAKKLEELQDEEDSKLAAAIFQTVDGEVVRRIDDDADLHSLIAKSNVAAFTPFDVSTYHVEAKIPSISAPSTDHIPTSKLKRKTPESLTSLGIKLKKKTVSSTETVSTNPLSNSSPIVTVSSNPLGLLTTYSDSDDE</sequence>
<proteinExistence type="inferred from homology"/>
<evidence type="ECO:0000256" key="2">
    <source>
        <dbReference type="ARBA" id="ARBA00022664"/>
    </source>
</evidence>
<dbReference type="EMBL" id="DS022307">
    <property type="protein sequence ID" value="OAJ42212.1"/>
    <property type="molecule type" value="Genomic_DNA"/>
</dbReference>
<reference evidence="10 11" key="2">
    <citation type="submission" date="2016-05" db="EMBL/GenBank/DDBJ databases">
        <title>Lineage-specific infection strategies underlie the spectrum of fungal disease in amphibians.</title>
        <authorList>
            <person name="Cuomo C.A."/>
            <person name="Farrer R.A."/>
            <person name="James T."/>
            <person name="Longcore J."/>
            <person name="Birren B."/>
        </authorList>
    </citation>
    <scope>NUCLEOTIDE SEQUENCE [LARGE SCALE GENOMIC DNA]</scope>
    <source>
        <strain evidence="10 11">JEL423</strain>
    </source>
</reference>
<dbReference type="VEuPathDB" id="FungiDB:BDEG_25699"/>
<dbReference type="AlphaFoldDB" id="A0A177WQP1"/>
<dbReference type="eggNOG" id="KOG2989">
    <property type="taxonomic scope" value="Eukaryota"/>
</dbReference>
<comment type="similarity">
    <text evidence="8">Belongs to the CWC16 family. YJU2 subfamily.</text>
</comment>
<dbReference type="GO" id="GO:0000349">
    <property type="term" value="P:generation of catalytic spliceosome for first transesterification step"/>
    <property type="evidence" value="ECO:0007669"/>
    <property type="project" value="UniProtKB-UniRule"/>
</dbReference>
<reference evidence="10 11" key="1">
    <citation type="submission" date="2006-10" db="EMBL/GenBank/DDBJ databases">
        <title>The Genome Sequence of Batrachochytrium dendrobatidis JEL423.</title>
        <authorList>
            <consortium name="The Broad Institute Genome Sequencing Platform"/>
            <person name="Birren B."/>
            <person name="Lander E."/>
            <person name="Galagan J."/>
            <person name="Cuomo C."/>
            <person name="Devon K."/>
            <person name="Jaffe D."/>
            <person name="Butler J."/>
            <person name="Alvarez P."/>
            <person name="Gnerre S."/>
            <person name="Grabherr M."/>
            <person name="Kleber M."/>
            <person name="Mauceli E."/>
            <person name="Brockman W."/>
            <person name="Young S."/>
            <person name="LaButti K."/>
            <person name="Sykes S."/>
            <person name="DeCaprio D."/>
            <person name="Crawford M."/>
            <person name="Koehrsen M."/>
            <person name="Engels R."/>
            <person name="Montgomery P."/>
            <person name="Pearson M."/>
            <person name="Howarth C."/>
            <person name="Larson L."/>
            <person name="White J."/>
            <person name="O'Leary S."/>
            <person name="Kodira C."/>
            <person name="Zeng Q."/>
            <person name="Yandava C."/>
            <person name="Alvarado L."/>
            <person name="Longcore J."/>
            <person name="James T."/>
        </authorList>
    </citation>
    <scope>NUCLEOTIDE SEQUENCE [LARGE SCALE GENOMIC DNA]</scope>
    <source>
        <strain evidence="10 11">JEL423</strain>
    </source>
</reference>
<dbReference type="PANTHER" id="PTHR12111:SF1">
    <property type="entry name" value="SPLICING FACTOR YJU2"/>
    <property type="match status" value="1"/>
</dbReference>
<feature type="binding site" evidence="8">
    <location>
        <position position="114"/>
    </location>
    <ligand>
        <name>Zn(2+)</name>
        <dbReference type="ChEBI" id="CHEBI:29105"/>
    </ligand>
</feature>
<evidence type="ECO:0000256" key="1">
    <source>
        <dbReference type="ARBA" id="ARBA00004123"/>
    </source>
</evidence>
<evidence type="ECO:0000256" key="5">
    <source>
        <dbReference type="ARBA" id="ARBA00022833"/>
    </source>
</evidence>
<evidence type="ECO:0000256" key="7">
    <source>
        <dbReference type="ARBA" id="ARBA00023242"/>
    </source>
</evidence>
<evidence type="ECO:0000313" key="11">
    <source>
        <dbReference type="Proteomes" id="UP000077115"/>
    </source>
</evidence>
<evidence type="ECO:0000256" key="4">
    <source>
        <dbReference type="ARBA" id="ARBA00022728"/>
    </source>
</evidence>
<comment type="subunit">
    <text evidence="8">Component of the spliceosome. Present in the activated B complex, the catalytically activated B* complex which catalyzes the branching, the catalytic step 1 C complex catalyzing the exon ligation, and the postcatalytic P complex containing the ligated exons (mRNA) and the excised lariat intron.</text>
</comment>
<keyword evidence="5 8" id="KW-0862">Zinc</keyword>
<evidence type="ECO:0000256" key="9">
    <source>
        <dbReference type="SAM" id="MobiDB-lite"/>
    </source>
</evidence>
<feature type="binding site" evidence="8">
    <location>
        <position position="77"/>
    </location>
    <ligand>
        <name>Zn(2+)</name>
        <dbReference type="ChEBI" id="CHEBI:29105"/>
    </ligand>
</feature>
<dbReference type="InterPro" id="IPR043701">
    <property type="entry name" value="Yju2"/>
</dbReference>
<dbReference type="Pfam" id="PF04502">
    <property type="entry name" value="Saf4_Yju2"/>
    <property type="match status" value="1"/>
</dbReference>
<keyword evidence="3 8" id="KW-0479">Metal-binding</keyword>
<dbReference type="OrthoDB" id="674963at2759"/>
<keyword evidence="2" id="KW-0507">mRNA processing</keyword>
<comment type="function">
    <text evidence="8">Part of the spliceosome which catalyzes two sequential transesterification reactions, first the excision of the non-coding intron from pre-mRNA and then the ligation of the coding exons to form the mature mRNA. Plays a role in stabilizing the structure of the spliceosome catalytic core and docking of the branch helix into the active site, producing 5'-exon and lariat intron-3'-intermediates.</text>
</comment>
<keyword evidence="6" id="KW-0508">mRNA splicing</keyword>